<dbReference type="SUPFAM" id="SSF52402">
    <property type="entry name" value="Adenine nucleotide alpha hydrolases-like"/>
    <property type="match status" value="1"/>
</dbReference>
<dbReference type="PANTHER" id="PTHR43033">
    <property type="entry name" value="TRNA(ILE)-LYSIDINE SYNTHASE-RELATED"/>
    <property type="match status" value="1"/>
</dbReference>
<dbReference type="GO" id="GO:0005524">
    <property type="term" value="F:ATP binding"/>
    <property type="evidence" value="ECO:0007669"/>
    <property type="project" value="UniProtKB-UniRule"/>
</dbReference>
<sequence>MSGPPRAVAQARLALRAALADLVGASVRDRKTADPAPAPPLVLVACSGGADSLALAVTVAFVAPRLGLRVGAVTVDHAMQAGSAEVARRAADQCRSLGLDPVEVVRTEVPTGPGHGGPEGAARTARYRALHEAAERLGARAVLLGHTADDQAETVLLGLARGSGARSLAGMRAEAGMLRRPFLDLRRVDTEEICRVAGLDFWQDPTNAGDHPGAPLRSQVRSRVLPLLDDVLGPGVVAALTRTAAQLDEDDAALVTFAALLLDRARAVASGQREVGGQDPSMDPSMAARSGRPARDVLDVAVLADSPAAVRTRALRRAALEVGCPAGSLARSHVLELDRLVTDWRGQGPIQLPGAVEGRRDCGTLVLEHLHN</sequence>
<dbReference type="OrthoDB" id="5244702at2"/>
<dbReference type="SUPFAM" id="SSF82829">
    <property type="entry name" value="MesJ substrate recognition domain-like"/>
    <property type="match status" value="1"/>
</dbReference>
<name>A0A1G6HUU1_9MICO</name>
<evidence type="ECO:0000256" key="2">
    <source>
        <dbReference type="ARBA" id="ARBA00022598"/>
    </source>
</evidence>
<comment type="domain">
    <text evidence="7">The N-terminal region contains the highly conserved SGGXDS motif, predicted to be a P-loop motif involved in ATP binding.</text>
</comment>
<feature type="domain" description="tRNA(Ile)-lysidine synthase substrate-binding" evidence="9">
    <location>
        <begin position="298"/>
        <end position="360"/>
    </location>
</feature>
<dbReference type="InterPro" id="IPR012094">
    <property type="entry name" value="tRNA_Ile_lys_synt"/>
</dbReference>
<dbReference type="EC" id="6.3.4.19" evidence="7"/>
<evidence type="ECO:0000256" key="6">
    <source>
        <dbReference type="ARBA" id="ARBA00048539"/>
    </source>
</evidence>
<protein>
    <recommendedName>
        <fullName evidence="7">tRNA(Ile)-lysidine synthase</fullName>
        <ecNumber evidence="7">6.3.4.19</ecNumber>
    </recommendedName>
    <alternativeName>
        <fullName evidence="7">tRNA(Ile)-2-lysyl-cytidine synthase</fullName>
    </alternativeName>
    <alternativeName>
        <fullName evidence="7">tRNA(Ile)-lysidine synthetase</fullName>
    </alternativeName>
</protein>
<dbReference type="InterPro" id="IPR015262">
    <property type="entry name" value="tRNA_Ile_lys_synt_subst-bd"/>
</dbReference>
<keyword evidence="2 7" id="KW-0436">Ligase</keyword>
<dbReference type="HAMAP" id="MF_01161">
    <property type="entry name" value="tRNA_Ile_lys_synt"/>
    <property type="match status" value="1"/>
</dbReference>
<evidence type="ECO:0000313" key="11">
    <source>
        <dbReference type="Proteomes" id="UP000199039"/>
    </source>
</evidence>
<feature type="binding site" evidence="7">
    <location>
        <begin position="47"/>
        <end position="52"/>
    </location>
    <ligand>
        <name>ATP</name>
        <dbReference type="ChEBI" id="CHEBI:30616"/>
    </ligand>
</feature>
<evidence type="ECO:0000259" key="8">
    <source>
        <dbReference type="Pfam" id="PF01171"/>
    </source>
</evidence>
<dbReference type="InterPro" id="IPR012795">
    <property type="entry name" value="tRNA_Ile_lys_synt_N"/>
</dbReference>
<comment type="catalytic activity">
    <reaction evidence="6 7">
        <text>cytidine(34) in tRNA(Ile2) + L-lysine + ATP = lysidine(34) in tRNA(Ile2) + AMP + diphosphate + H(+)</text>
        <dbReference type="Rhea" id="RHEA:43744"/>
        <dbReference type="Rhea" id="RHEA-COMP:10625"/>
        <dbReference type="Rhea" id="RHEA-COMP:10670"/>
        <dbReference type="ChEBI" id="CHEBI:15378"/>
        <dbReference type="ChEBI" id="CHEBI:30616"/>
        <dbReference type="ChEBI" id="CHEBI:32551"/>
        <dbReference type="ChEBI" id="CHEBI:33019"/>
        <dbReference type="ChEBI" id="CHEBI:82748"/>
        <dbReference type="ChEBI" id="CHEBI:83665"/>
        <dbReference type="ChEBI" id="CHEBI:456215"/>
        <dbReference type="EC" id="6.3.4.19"/>
    </reaction>
</comment>
<keyword evidence="4 7" id="KW-0547">Nucleotide-binding</keyword>
<dbReference type="InterPro" id="IPR011063">
    <property type="entry name" value="TilS/TtcA_N"/>
</dbReference>
<dbReference type="RefSeq" id="WP_093181484.1">
    <property type="nucleotide sequence ID" value="NZ_FMYH01000001.1"/>
</dbReference>
<evidence type="ECO:0000256" key="5">
    <source>
        <dbReference type="ARBA" id="ARBA00022840"/>
    </source>
</evidence>
<dbReference type="Gene3D" id="3.40.50.620">
    <property type="entry name" value="HUPs"/>
    <property type="match status" value="1"/>
</dbReference>
<dbReference type="GO" id="GO:0006400">
    <property type="term" value="P:tRNA modification"/>
    <property type="evidence" value="ECO:0007669"/>
    <property type="project" value="UniProtKB-UniRule"/>
</dbReference>
<dbReference type="STRING" id="1814289.SAMN05216410_1201"/>
<evidence type="ECO:0000256" key="3">
    <source>
        <dbReference type="ARBA" id="ARBA00022694"/>
    </source>
</evidence>
<evidence type="ECO:0000256" key="4">
    <source>
        <dbReference type="ARBA" id="ARBA00022741"/>
    </source>
</evidence>
<dbReference type="GO" id="GO:0005737">
    <property type="term" value="C:cytoplasm"/>
    <property type="evidence" value="ECO:0007669"/>
    <property type="project" value="UniProtKB-SubCell"/>
</dbReference>
<reference evidence="10 11" key="1">
    <citation type="submission" date="2016-09" db="EMBL/GenBank/DDBJ databases">
        <authorList>
            <person name="Capua I."/>
            <person name="De Benedictis P."/>
            <person name="Joannis T."/>
            <person name="Lombin L.H."/>
            <person name="Cattoli G."/>
        </authorList>
    </citation>
    <scope>NUCLEOTIDE SEQUENCE [LARGE SCALE GENOMIC DNA]</scope>
    <source>
        <strain evidence="10 11">ISLP-3</strain>
    </source>
</reference>
<dbReference type="Pfam" id="PF09179">
    <property type="entry name" value="TilS"/>
    <property type="match status" value="1"/>
</dbReference>
<keyword evidence="11" id="KW-1185">Reference proteome</keyword>
<comment type="similarity">
    <text evidence="7">Belongs to the tRNA(Ile)-lysidine synthase family.</text>
</comment>
<gene>
    <name evidence="7" type="primary">tilS</name>
    <name evidence="10" type="ORF">SAMN05216410_1201</name>
</gene>
<dbReference type="GO" id="GO:0032267">
    <property type="term" value="F:tRNA(Ile)-lysidine synthase activity"/>
    <property type="evidence" value="ECO:0007669"/>
    <property type="project" value="UniProtKB-EC"/>
</dbReference>
<dbReference type="InterPro" id="IPR014729">
    <property type="entry name" value="Rossmann-like_a/b/a_fold"/>
</dbReference>
<dbReference type="AlphaFoldDB" id="A0A1G6HUU1"/>
<dbReference type="Pfam" id="PF01171">
    <property type="entry name" value="ATP_bind_3"/>
    <property type="match status" value="1"/>
</dbReference>
<organism evidence="10 11">
    <name type="scientific">Sanguibacter gelidistatuariae</name>
    <dbReference type="NCBI Taxonomy" id="1814289"/>
    <lineage>
        <taxon>Bacteria</taxon>
        <taxon>Bacillati</taxon>
        <taxon>Actinomycetota</taxon>
        <taxon>Actinomycetes</taxon>
        <taxon>Micrococcales</taxon>
        <taxon>Sanguibacteraceae</taxon>
        <taxon>Sanguibacter</taxon>
    </lineage>
</organism>
<keyword evidence="5 7" id="KW-0067">ATP-binding</keyword>
<feature type="domain" description="tRNA(Ile)-lysidine/2-thiocytidine synthase N-terminal" evidence="8">
    <location>
        <begin position="42"/>
        <end position="210"/>
    </location>
</feature>
<evidence type="ECO:0000259" key="9">
    <source>
        <dbReference type="Pfam" id="PF09179"/>
    </source>
</evidence>
<comment type="function">
    <text evidence="7">Ligates lysine onto the cytidine present at position 34 of the AUA codon-specific tRNA(Ile) that contains the anticodon CAU, in an ATP-dependent manner. Cytidine is converted to lysidine, thus changing the amino acid specificity of the tRNA from methionine to isoleucine.</text>
</comment>
<evidence type="ECO:0000256" key="1">
    <source>
        <dbReference type="ARBA" id="ARBA00022490"/>
    </source>
</evidence>
<dbReference type="NCBIfam" id="TIGR02432">
    <property type="entry name" value="lysidine_TilS_N"/>
    <property type="match status" value="1"/>
</dbReference>
<keyword evidence="1 7" id="KW-0963">Cytoplasm</keyword>
<keyword evidence="3 7" id="KW-0819">tRNA processing</keyword>
<proteinExistence type="inferred from homology"/>
<dbReference type="CDD" id="cd01992">
    <property type="entry name" value="TilS_N"/>
    <property type="match status" value="1"/>
</dbReference>
<evidence type="ECO:0000256" key="7">
    <source>
        <dbReference type="HAMAP-Rule" id="MF_01161"/>
    </source>
</evidence>
<comment type="subcellular location">
    <subcellularLocation>
        <location evidence="7">Cytoplasm</location>
    </subcellularLocation>
</comment>
<dbReference type="PANTHER" id="PTHR43033:SF1">
    <property type="entry name" value="TRNA(ILE)-LYSIDINE SYNTHASE-RELATED"/>
    <property type="match status" value="1"/>
</dbReference>
<evidence type="ECO:0000313" key="10">
    <source>
        <dbReference type="EMBL" id="SDB97236.1"/>
    </source>
</evidence>
<accession>A0A1G6HUU1</accession>
<dbReference type="Proteomes" id="UP000199039">
    <property type="component" value="Unassembled WGS sequence"/>
</dbReference>
<dbReference type="EMBL" id="FMYH01000001">
    <property type="protein sequence ID" value="SDB97236.1"/>
    <property type="molecule type" value="Genomic_DNA"/>
</dbReference>